<dbReference type="Pfam" id="PF04545">
    <property type="entry name" value="Sigma70_r4"/>
    <property type="match status" value="1"/>
</dbReference>
<feature type="domain" description="RNA polymerase sigma-70 region 4" evidence="1">
    <location>
        <begin position="33"/>
        <end position="79"/>
    </location>
</feature>
<keyword evidence="3" id="KW-1185">Reference proteome</keyword>
<sequence>MAEDEEVQRVLDAIDALSEHGDAAERAQRLTQLLDELPGRQSKARELRQQAVRELRDEGMTLRAIGELLGISFGRVRQIADGVTNPRTQKRPATE</sequence>
<proteinExistence type="predicted"/>
<accession>A0ABS6TT54</accession>
<gene>
    <name evidence="2" type="ORF">STHAL_18265</name>
</gene>
<dbReference type="EMBL" id="JAHUVW010000001">
    <property type="protein sequence ID" value="MBV7671397.1"/>
    <property type="molecule type" value="Genomic_DNA"/>
</dbReference>
<dbReference type="Proteomes" id="UP000735541">
    <property type="component" value="Unassembled WGS sequence"/>
</dbReference>
<evidence type="ECO:0000313" key="3">
    <source>
        <dbReference type="Proteomes" id="UP000735541"/>
    </source>
</evidence>
<evidence type="ECO:0000313" key="2">
    <source>
        <dbReference type="EMBL" id="MBV7671397.1"/>
    </source>
</evidence>
<comment type="caution">
    <text evidence="2">The sequence shown here is derived from an EMBL/GenBank/DDBJ whole genome shotgun (WGS) entry which is preliminary data.</text>
</comment>
<dbReference type="InterPro" id="IPR007630">
    <property type="entry name" value="RNA_pol_sigma70_r4"/>
</dbReference>
<dbReference type="RefSeq" id="WP_228869997.1">
    <property type="nucleotide sequence ID" value="NZ_JAHUVW010000001.1"/>
</dbReference>
<evidence type="ECO:0000259" key="1">
    <source>
        <dbReference type="Pfam" id="PF04545"/>
    </source>
</evidence>
<dbReference type="Gene3D" id="1.20.140.160">
    <property type="match status" value="1"/>
</dbReference>
<name>A0ABS6TT54_STRHA</name>
<organism evidence="2 3">
    <name type="scientific">Streptomyces halstedii</name>
    <dbReference type="NCBI Taxonomy" id="1944"/>
    <lineage>
        <taxon>Bacteria</taxon>
        <taxon>Bacillati</taxon>
        <taxon>Actinomycetota</taxon>
        <taxon>Actinomycetes</taxon>
        <taxon>Kitasatosporales</taxon>
        <taxon>Streptomycetaceae</taxon>
        <taxon>Streptomyces</taxon>
    </lineage>
</organism>
<dbReference type="SUPFAM" id="SSF88659">
    <property type="entry name" value="Sigma3 and sigma4 domains of RNA polymerase sigma factors"/>
    <property type="match status" value="1"/>
</dbReference>
<reference evidence="2 3" key="1">
    <citation type="submission" date="2021-07" db="EMBL/GenBank/DDBJ databases">
        <title>Sequencing Streptomyces halstedii LGO-A4 genome an citrus endophytic actinomycete.</title>
        <authorList>
            <person name="Samborskyy M."/>
            <person name="Scott N."/>
            <person name="Deglau R."/>
            <person name="Dickens S."/>
            <person name="Oliveira L.G."/>
        </authorList>
    </citation>
    <scope>NUCLEOTIDE SEQUENCE [LARGE SCALE GENOMIC DNA]</scope>
    <source>
        <strain evidence="2 3">LGO-A4</strain>
    </source>
</reference>
<dbReference type="InterPro" id="IPR013324">
    <property type="entry name" value="RNA_pol_sigma_r3/r4-like"/>
</dbReference>
<protein>
    <recommendedName>
        <fullName evidence="1">RNA polymerase sigma-70 region 4 domain-containing protein</fullName>
    </recommendedName>
</protein>